<sequence>MSTERYSISKVGRSYIFVGSDEPLIGETIGFMLERIARTYPENEALVFVPDGRRWTYSQFYRECTAAARSFMAMGIGRGDRVAIWATNHPEWVITQFATALIGAVLVTVNPAYRTHELRHGLGDSEAQALVLIPSFKSSDYAKMIGEVVPELASSEPGALESEVLPFLRNVVLIGSESPSMRSWNDFMKLGSGVSDEDFESRRRELDFDDVINIQYTSGTTGMPKGASLTHFNILNNGYHVGETMKLTHRDRLCIPVPFYHCFGMVLSNLACVTHGATMVIPAEYFEPKTTLAAVEKERCTALHGVPTMFIAELALPEFGDYDLGTLRTGIMAGAPCPVEIMKRVNDEMNMKEVTIAYGQTETSPVITQTPYNGSLEMRTTTVGPPIPHTEVKIISPDTGRTVPVGEQGELCCRGYQVMRGYYNNPAATAQTIDEAGWIHTGDLALMKEDGTFKITGRIKNMIIRGGENIYPREIEEFLHTMAKIRDAQVFGVPDRKYGEEIAAWIQLHEGEQSSDDEIRDFCKGKIAHYKIPRYIKFVDEYPMTVTGKIQKFRMRDMAIAELGLEEDAGIETA</sequence>
<dbReference type="Gene3D" id="3.40.50.980">
    <property type="match status" value="2"/>
</dbReference>
<dbReference type="FunFam" id="3.30.300.30:FF:000008">
    <property type="entry name" value="2,3-dihydroxybenzoate-AMP ligase"/>
    <property type="match status" value="1"/>
</dbReference>
<dbReference type="PANTHER" id="PTHR43201">
    <property type="entry name" value="ACYL-COA SYNTHETASE"/>
    <property type="match status" value="1"/>
</dbReference>
<dbReference type="Pfam" id="PF13193">
    <property type="entry name" value="AMP-binding_C"/>
    <property type="match status" value="1"/>
</dbReference>
<comment type="caution">
    <text evidence="5">The sequence shown here is derived from an EMBL/GenBank/DDBJ whole genome shotgun (WGS) entry which is preliminary data.</text>
</comment>
<dbReference type="Pfam" id="PF00501">
    <property type="entry name" value="AMP-binding"/>
    <property type="match status" value="1"/>
</dbReference>
<dbReference type="FunFam" id="3.40.50.12780:FF:000003">
    <property type="entry name" value="Long-chain-fatty-acid--CoA ligase FadD"/>
    <property type="match status" value="1"/>
</dbReference>
<reference evidence="5" key="1">
    <citation type="journal article" date="2020" name="mSystems">
        <title>Genome- and Community-Level Interaction Insights into Carbon Utilization and Element Cycling Functions of Hydrothermarchaeota in Hydrothermal Sediment.</title>
        <authorList>
            <person name="Zhou Z."/>
            <person name="Liu Y."/>
            <person name="Xu W."/>
            <person name="Pan J."/>
            <person name="Luo Z.H."/>
            <person name="Li M."/>
        </authorList>
    </citation>
    <scope>NUCLEOTIDE SEQUENCE [LARGE SCALE GENOMIC DNA]</scope>
    <source>
        <strain evidence="5">SpSt-1233</strain>
    </source>
</reference>
<gene>
    <name evidence="5" type="ORF">ENO08_03115</name>
</gene>
<feature type="domain" description="AMP-binding enzyme C-terminal" evidence="4">
    <location>
        <begin position="474"/>
        <end position="549"/>
    </location>
</feature>
<feature type="domain" description="AMP-dependent synthetase/ligase" evidence="3">
    <location>
        <begin position="33"/>
        <end position="423"/>
    </location>
</feature>
<dbReference type="InterPro" id="IPR020845">
    <property type="entry name" value="AMP-binding_CS"/>
</dbReference>
<dbReference type="Gene3D" id="2.30.38.10">
    <property type="entry name" value="Luciferase, Domain 3"/>
    <property type="match status" value="1"/>
</dbReference>
<dbReference type="NCBIfam" id="NF009233">
    <property type="entry name" value="PRK12583.1"/>
    <property type="match status" value="1"/>
</dbReference>
<dbReference type="CDD" id="cd05917">
    <property type="entry name" value="FACL_like_2"/>
    <property type="match status" value="1"/>
</dbReference>
<evidence type="ECO:0000313" key="5">
    <source>
        <dbReference type="EMBL" id="HER43430.1"/>
    </source>
</evidence>
<dbReference type="PANTHER" id="PTHR43201:SF5">
    <property type="entry name" value="MEDIUM-CHAIN ACYL-COA LIGASE ACSF2, MITOCHONDRIAL"/>
    <property type="match status" value="1"/>
</dbReference>
<dbReference type="AlphaFoldDB" id="A0A7V2F327"/>
<dbReference type="EMBL" id="DSEC01000221">
    <property type="protein sequence ID" value="HER43430.1"/>
    <property type="molecule type" value="Genomic_DNA"/>
</dbReference>
<proteinExistence type="inferred from homology"/>
<dbReference type="SUPFAM" id="SSF56801">
    <property type="entry name" value="Acetyl-CoA synthetase-like"/>
    <property type="match status" value="1"/>
</dbReference>
<keyword evidence="2" id="KW-0436">Ligase</keyword>
<evidence type="ECO:0000259" key="3">
    <source>
        <dbReference type="Pfam" id="PF00501"/>
    </source>
</evidence>
<comment type="similarity">
    <text evidence="1">Belongs to the ATP-dependent AMP-binding enzyme family.</text>
</comment>
<dbReference type="InterPro" id="IPR025110">
    <property type="entry name" value="AMP-bd_C"/>
</dbReference>
<accession>A0A7V2F327</accession>
<dbReference type="Gene3D" id="3.30.300.30">
    <property type="match status" value="1"/>
</dbReference>
<dbReference type="GO" id="GO:0006631">
    <property type="term" value="P:fatty acid metabolic process"/>
    <property type="evidence" value="ECO:0007669"/>
    <property type="project" value="TreeGrafter"/>
</dbReference>
<organism evidence="5">
    <name type="scientific">Eiseniibacteriota bacterium</name>
    <dbReference type="NCBI Taxonomy" id="2212470"/>
    <lineage>
        <taxon>Bacteria</taxon>
        <taxon>Candidatus Eiseniibacteriota</taxon>
    </lineage>
</organism>
<dbReference type="InterPro" id="IPR045851">
    <property type="entry name" value="AMP-bd_C_sf"/>
</dbReference>
<evidence type="ECO:0000256" key="2">
    <source>
        <dbReference type="ARBA" id="ARBA00022598"/>
    </source>
</evidence>
<dbReference type="GO" id="GO:0031956">
    <property type="term" value="F:medium-chain fatty acid-CoA ligase activity"/>
    <property type="evidence" value="ECO:0007669"/>
    <property type="project" value="TreeGrafter"/>
</dbReference>
<dbReference type="InterPro" id="IPR000873">
    <property type="entry name" value="AMP-dep_synth/lig_dom"/>
</dbReference>
<feature type="non-terminal residue" evidence="5">
    <location>
        <position position="574"/>
    </location>
</feature>
<dbReference type="Proteomes" id="UP000886069">
    <property type="component" value="Unassembled WGS sequence"/>
</dbReference>
<evidence type="ECO:0000256" key="1">
    <source>
        <dbReference type="ARBA" id="ARBA00006432"/>
    </source>
</evidence>
<name>A0A7V2F327_UNCEI</name>
<evidence type="ECO:0000259" key="4">
    <source>
        <dbReference type="Pfam" id="PF13193"/>
    </source>
</evidence>
<protein>
    <submittedName>
        <fullName evidence="5">AMP-binding protein</fullName>
    </submittedName>
</protein>
<dbReference type="PROSITE" id="PS00455">
    <property type="entry name" value="AMP_BINDING"/>
    <property type="match status" value="1"/>
</dbReference>